<sequence>MSSKAFFVLMYITIITIGAIYVPQPLLPEISRYFDCNMNTVSLIISVALLPLAIIPIVYGYILSFFTPKRLILISLIILVFVNLFISISQSIYLIIFLRLIEGFLISAVLTSNMTYISLSVETDKVALYMSYYIAVTIMGGFSGRLISGIIAYYSSWRFSFYFITLSFIIGALLALYLVEDIKNVVGPDVVKHESLFKGYLSVVKNKLYFFVYMAVFCMFFVFAALTNFLPFRIESIDKSSSEITIGLAYSGYLMGIFVSFLATKFVKIFGNQIKAMIFGFFVYISAILILNIPNIYIVFGGMFIFCGGMFLIHSVASGFLNKLAKDKKGIVNGIYIASYYSGGVIGSYAPGFVYKQFGWYFFSALLIFILLIGLASIFQFRKNSY</sequence>
<keyword evidence="7 8" id="KW-0472">Membrane</keyword>
<organism evidence="10 11">
    <name type="scientific">Desulfurella multipotens</name>
    <dbReference type="NCBI Taxonomy" id="79269"/>
    <lineage>
        <taxon>Bacteria</taxon>
        <taxon>Pseudomonadati</taxon>
        <taxon>Campylobacterota</taxon>
        <taxon>Desulfurellia</taxon>
        <taxon>Desulfurellales</taxon>
        <taxon>Desulfurellaceae</taxon>
        <taxon>Desulfurella</taxon>
    </lineage>
</organism>
<comment type="similarity">
    <text evidence="2">Belongs to the major facilitator superfamily.</text>
</comment>
<dbReference type="PROSITE" id="PS50850">
    <property type="entry name" value="MFS"/>
    <property type="match status" value="1"/>
</dbReference>
<evidence type="ECO:0000256" key="3">
    <source>
        <dbReference type="ARBA" id="ARBA00022448"/>
    </source>
</evidence>
<evidence type="ECO:0000313" key="11">
    <source>
        <dbReference type="Proteomes" id="UP000199411"/>
    </source>
</evidence>
<keyword evidence="11" id="KW-1185">Reference proteome</keyword>
<dbReference type="InterPro" id="IPR020846">
    <property type="entry name" value="MFS_dom"/>
</dbReference>
<evidence type="ECO:0000256" key="7">
    <source>
        <dbReference type="ARBA" id="ARBA00023136"/>
    </source>
</evidence>
<feature type="transmembrane region" description="Helical" evidence="8">
    <location>
        <begin position="5"/>
        <end position="23"/>
    </location>
</feature>
<dbReference type="RefSeq" id="WP_092127417.1">
    <property type="nucleotide sequence ID" value="NZ_FMYU01000001.1"/>
</dbReference>
<keyword evidence="5 8" id="KW-0812">Transmembrane</keyword>
<feature type="transmembrane region" description="Helical" evidence="8">
    <location>
        <begin position="244"/>
        <end position="264"/>
    </location>
</feature>
<dbReference type="PANTHER" id="PTHR43271:SF1">
    <property type="entry name" value="INNER MEMBRANE TRANSPORT PROTEIN YNFM"/>
    <property type="match status" value="1"/>
</dbReference>
<feature type="transmembrane region" description="Helical" evidence="8">
    <location>
        <begin position="276"/>
        <end position="293"/>
    </location>
</feature>
<gene>
    <name evidence="10" type="ORF">SAMN05660835_00119</name>
</gene>
<dbReference type="PANTHER" id="PTHR43271">
    <property type="entry name" value="BLL2771 PROTEIN"/>
    <property type="match status" value="1"/>
</dbReference>
<dbReference type="Gene3D" id="1.20.1250.20">
    <property type="entry name" value="MFS general substrate transporter like domains"/>
    <property type="match status" value="1"/>
</dbReference>
<dbReference type="CDD" id="cd17324">
    <property type="entry name" value="MFS_NepI_like"/>
    <property type="match status" value="1"/>
</dbReference>
<dbReference type="Proteomes" id="UP000199411">
    <property type="component" value="Unassembled WGS sequence"/>
</dbReference>
<keyword evidence="4" id="KW-1003">Cell membrane</keyword>
<feature type="transmembrane region" description="Helical" evidence="8">
    <location>
        <begin position="132"/>
        <end position="154"/>
    </location>
</feature>
<protein>
    <submittedName>
        <fullName evidence="10">MFS transporter, YNFM family, putative membrane transport protein</fullName>
    </submittedName>
</protein>
<name>A0A1G6HUL0_9BACT</name>
<keyword evidence="3" id="KW-0813">Transport</keyword>
<dbReference type="InterPro" id="IPR011701">
    <property type="entry name" value="MFS"/>
</dbReference>
<feature type="transmembrane region" description="Helical" evidence="8">
    <location>
        <begin position="70"/>
        <end position="86"/>
    </location>
</feature>
<feature type="domain" description="Major facilitator superfamily (MFS) profile" evidence="9">
    <location>
        <begin position="1"/>
        <end position="385"/>
    </location>
</feature>
<dbReference type="InterPro" id="IPR036259">
    <property type="entry name" value="MFS_trans_sf"/>
</dbReference>
<feature type="transmembrane region" description="Helical" evidence="8">
    <location>
        <begin position="333"/>
        <end position="354"/>
    </location>
</feature>
<comment type="subcellular location">
    <subcellularLocation>
        <location evidence="1">Cell membrane</location>
        <topology evidence="1">Multi-pass membrane protein</topology>
    </subcellularLocation>
</comment>
<evidence type="ECO:0000256" key="1">
    <source>
        <dbReference type="ARBA" id="ARBA00004651"/>
    </source>
</evidence>
<evidence type="ECO:0000256" key="6">
    <source>
        <dbReference type="ARBA" id="ARBA00022989"/>
    </source>
</evidence>
<evidence type="ECO:0000256" key="4">
    <source>
        <dbReference type="ARBA" id="ARBA00022475"/>
    </source>
</evidence>
<feature type="transmembrane region" description="Helical" evidence="8">
    <location>
        <begin position="92"/>
        <end position="111"/>
    </location>
</feature>
<dbReference type="AlphaFoldDB" id="A0A1G6HUL0"/>
<feature type="transmembrane region" description="Helical" evidence="8">
    <location>
        <begin position="43"/>
        <end position="63"/>
    </location>
</feature>
<dbReference type="GO" id="GO:0005886">
    <property type="term" value="C:plasma membrane"/>
    <property type="evidence" value="ECO:0007669"/>
    <property type="project" value="UniProtKB-SubCell"/>
</dbReference>
<feature type="transmembrane region" description="Helical" evidence="8">
    <location>
        <begin position="299"/>
        <end position="321"/>
    </location>
</feature>
<feature type="transmembrane region" description="Helical" evidence="8">
    <location>
        <begin position="160"/>
        <end position="179"/>
    </location>
</feature>
<evidence type="ECO:0000259" key="9">
    <source>
        <dbReference type="PROSITE" id="PS50850"/>
    </source>
</evidence>
<keyword evidence="6 8" id="KW-1133">Transmembrane helix</keyword>
<feature type="transmembrane region" description="Helical" evidence="8">
    <location>
        <begin position="208"/>
        <end position="232"/>
    </location>
</feature>
<dbReference type="OrthoDB" id="9780737at2"/>
<reference evidence="11" key="1">
    <citation type="submission" date="2016-10" db="EMBL/GenBank/DDBJ databases">
        <authorList>
            <person name="Varghese N."/>
            <person name="Submissions S."/>
        </authorList>
    </citation>
    <scope>NUCLEOTIDE SEQUENCE [LARGE SCALE GENOMIC DNA]</scope>
    <source>
        <strain evidence="11">DSM 8415</strain>
    </source>
</reference>
<dbReference type="EMBL" id="FMYU01000001">
    <property type="protein sequence ID" value="SDB97828.1"/>
    <property type="molecule type" value="Genomic_DNA"/>
</dbReference>
<feature type="transmembrane region" description="Helical" evidence="8">
    <location>
        <begin position="360"/>
        <end position="381"/>
    </location>
</feature>
<dbReference type="Pfam" id="PF07690">
    <property type="entry name" value="MFS_1"/>
    <property type="match status" value="1"/>
</dbReference>
<evidence type="ECO:0000313" key="10">
    <source>
        <dbReference type="EMBL" id="SDB97828.1"/>
    </source>
</evidence>
<evidence type="ECO:0000256" key="2">
    <source>
        <dbReference type="ARBA" id="ARBA00008335"/>
    </source>
</evidence>
<evidence type="ECO:0000256" key="8">
    <source>
        <dbReference type="SAM" id="Phobius"/>
    </source>
</evidence>
<evidence type="ECO:0000256" key="5">
    <source>
        <dbReference type="ARBA" id="ARBA00022692"/>
    </source>
</evidence>
<proteinExistence type="inferred from homology"/>
<dbReference type="GO" id="GO:0022857">
    <property type="term" value="F:transmembrane transporter activity"/>
    <property type="evidence" value="ECO:0007669"/>
    <property type="project" value="InterPro"/>
</dbReference>
<dbReference type="SUPFAM" id="SSF103473">
    <property type="entry name" value="MFS general substrate transporter"/>
    <property type="match status" value="1"/>
</dbReference>
<accession>A0A1G6HUL0</accession>